<dbReference type="EMBL" id="FNGE01000010">
    <property type="protein sequence ID" value="SDL39916.1"/>
    <property type="molecule type" value="Genomic_DNA"/>
</dbReference>
<dbReference type="PRINTS" id="PR01438">
    <property type="entry name" value="UNVRSLSTRESS"/>
</dbReference>
<dbReference type="PROSITE" id="PS51257">
    <property type="entry name" value="PROKAR_LIPOPROTEIN"/>
    <property type="match status" value="1"/>
</dbReference>
<dbReference type="Proteomes" id="UP000199555">
    <property type="component" value="Unassembled WGS sequence"/>
</dbReference>
<evidence type="ECO:0000313" key="4">
    <source>
        <dbReference type="Proteomes" id="UP000199555"/>
    </source>
</evidence>
<evidence type="ECO:0000256" key="1">
    <source>
        <dbReference type="ARBA" id="ARBA00008791"/>
    </source>
</evidence>
<sequence>MTHDRVAYMPLITYPEAIADDAIRAAVAFAGSLGCTLSVTAFAVDLPRVSSGLGDLLIDIPGLVHSAEEKSRAECRRLERFVHEAAASQPESRIHFTTRKVEWGGVPSDAATEARYFDLCLLPWSDKTALAQEVAEAVVFGSGRPAILVPPSTRFSSLEHIAIAWDGSRVAARALGDALPLLAEGGLISVLTVRDEKPLRGPDLADDLASSLARRGFNAKAVETALGKRTIAEALQDTALSAGAQLLAMGGFGHSRVRDFVLGGATRGIMIRLRVPVLLSH</sequence>
<gene>
    <name evidence="3" type="ORF">SAMN04487971_11016</name>
</gene>
<dbReference type="STRING" id="525640.SAMN04487971_11016"/>
<comment type="similarity">
    <text evidence="1">Belongs to the universal stress protein A family.</text>
</comment>
<proteinExistence type="inferred from homology"/>
<name>A0A1G9JRK2_9RHOB</name>
<dbReference type="Pfam" id="PF00582">
    <property type="entry name" value="Usp"/>
    <property type="match status" value="1"/>
</dbReference>
<reference evidence="4" key="1">
    <citation type="submission" date="2016-10" db="EMBL/GenBank/DDBJ databases">
        <authorList>
            <person name="Varghese N."/>
            <person name="Submissions S."/>
        </authorList>
    </citation>
    <scope>NUCLEOTIDE SEQUENCE [LARGE SCALE GENOMIC DNA]</scope>
    <source>
        <strain evidence="4">CGMCC 1.7655</strain>
    </source>
</reference>
<dbReference type="InterPro" id="IPR006016">
    <property type="entry name" value="UspA"/>
</dbReference>
<dbReference type="OrthoDB" id="9804721at2"/>
<dbReference type="SUPFAM" id="SSF52402">
    <property type="entry name" value="Adenine nucleotide alpha hydrolases-like"/>
    <property type="match status" value="1"/>
</dbReference>
<evidence type="ECO:0000313" key="3">
    <source>
        <dbReference type="EMBL" id="SDL39916.1"/>
    </source>
</evidence>
<feature type="domain" description="UspA" evidence="2">
    <location>
        <begin position="159"/>
        <end position="279"/>
    </location>
</feature>
<accession>A0A1G9JRK2</accession>
<keyword evidence="4" id="KW-1185">Reference proteome</keyword>
<dbReference type="AlphaFoldDB" id="A0A1G9JRK2"/>
<protein>
    <submittedName>
        <fullName evidence="3">Nucleotide-binding universal stress protein, UspA family</fullName>
    </submittedName>
</protein>
<dbReference type="Gene3D" id="3.40.50.12370">
    <property type="match status" value="1"/>
</dbReference>
<dbReference type="RefSeq" id="WP_090756163.1">
    <property type="nucleotide sequence ID" value="NZ_FNGE01000010.1"/>
</dbReference>
<evidence type="ECO:0000259" key="2">
    <source>
        <dbReference type="Pfam" id="PF00582"/>
    </source>
</evidence>
<dbReference type="InterPro" id="IPR006015">
    <property type="entry name" value="Universal_stress_UspA"/>
</dbReference>
<dbReference type="CDD" id="cd00293">
    <property type="entry name" value="USP-like"/>
    <property type="match status" value="1"/>
</dbReference>
<organism evidence="3 4">
    <name type="scientific">Paracoccus chinensis</name>
    <dbReference type="NCBI Taxonomy" id="525640"/>
    <lineage>
        <taxon>Bacteria</taxon>
        <taxon>Pseudomonadati</taxon>
        <taxon>Pseudomonadota</taxon>
        <taxon>Alphaproteobacteria</taxon>
        <taxon>Rhodobacterales</taxon>
        <taxon>Paracoccaceae</taxon>
        <taxon>Paracoccus</taxon>
    </lineage>
</organism>